<dbReference type="GO" id="GO:0000271">
    <property type="term" value="P:polysaccharide biosynthetic process"/>
    <property type="evidence" value="ECO:0007669"/>
    <property type="project" value="InterPro"/>
</dbReference>
<sequence length="201" mass="20566">MKSQLSSKPSTTGAAAAPGPLASFARFVLCGGGVGLLSSGAVALLAVAMPWVLANALITVASTILCTELHARFTFGGGKRAGWRQHWQSAGSATAAYVVTCVAMFVLHLVQSSPGMLTEQIVYLSASGLAGIGRFLVLRLYVFAAGRSKNKVSVVPVTLAKPVAAATPAIPVPSTVRRTILRAPAVRGIGGLRTSPQLAVS</sequence>
<evidence type="ECO:0000313" key="7">
    <source>
        <dbReference type="EMBL" id="WTT18350.1"/>
    </source>
</evidence>
<reference evidence="7" key="1">
    <citation type="submission" date="2022-10" db="EMBL/GenBank/DDBJ databases">
        <title>The complete genomes of actinobacterial strains from the NBC collection.</title>
        <authorList>
            <person name="Joergensen T.S."/>
            <person name="Alvarez Arevalo M."/>
            <person name="Sterndorff E.B."/>
            <person name="Faurdal D."/>
            <person name="Vuksanovic O."/>
            <person name="Mourched A.-S."/>
            <person name="Charusanti P."/>
            <person name="Shaw S."/>
            <person name="Blin K."/>
            <person name="Weber T."/>
        </authorList>
    </citation>
    <scope>NUCLEOTIDE SEQUENCE</scope>
    <source>
        <strain evidence="7">NBC_00093</strain>
    </source>
</reference>
<comment type="subcellular location">
    <subcellularLocation>
        <location evidence="1">Membrane</location>
        <topology evidence="1">Multi-pass membrane protein</topology>
    </subcellularLocation>
</comment>
<proteinExistence type="predicted"/>
<accession>A0AAU2A204</accession>
<feature type="domain" description="GtrA/DPMS transmembrane" evidence="6">
    <location>
        <begin position="26"/>
        <end position="143"/>
    </location>
</feature>
<name>A0AAU2A204_9ACTN</name>
<evidence type="ECO:0000256" key="1">
    <source>
        <dbReference type="ARBA" id="ARBA00004141"/>
    </source>
</evidence>
<evidence type="ECO:0000256" key="2">
    <source>
        <dbReference type="ARBA" id="ARBA00022692"/>
    </source>
</evidence>
<evidence type="ECO:0000256" key="4">
    <source>
        <dbReference type="ARBA" id="ARBA00023136"/>
    </source>
</evidence>
<gene>
    <name evidence="7" type="ORF">OHA22_23850</name>
</gene>
<feature type="transmembrane region" description="Helical" evidence="5">
    <location>
        <begin position="21"/>
        <end position="45"/>
    </location>
</feature>
<keyword evidence="4 5" id="KW-0472">Membrane</keyword>
<keyword evidence="3 5" id="KW-1133">Transmembrane helix</keyword>
<dbReference type="GO" id="GO:0016020">
    <property type="term" value="C:membrane"/>
    <property type="evidence" value="ECO:0007669"/>
    <property type="project" value="UniProtKB-SubCell"/>
</dbReference>
<protein>
    <submittedName>
        <fullName evidence="7">GtrA family protein</fullName>
    </submittedName>
</protein>
<organism evidence="7">
    <name type="scientific">Streptomyces sp. NBC_00093</name>
    <dbReference type="NCBI Taxonomy" id="2975649"/>
    <lineage>
        <taxon>Bacteria</taxon>
        <taxon>Bacillati</taxon>
        <taxon>Actinomycetota</taxon>
        <taxon>Actinomycetes</taxon>
        <taxon>Kitasatosporales</taxon>
        <taxon>Streptomycetaceae</taxon>
        <taxon>Streptomyces</taxon>
    </lineage>
</organism>
<feature type="transmembrane region" description="Helical" evidence="5">
    <location>
        <begin position="51"/>
        <end position="69"/>
    </location>
</feature>
<dbReference type="Pfam" id="PF04138">
    <property type="entry name" value="GtrA_DPMS_TM"/>
    <property type="match status" value="1"/>
</dbReference>
<evidence type="ECO:0000256" key="5">
    <source>
        <dbReference type="SAM" id="Phobius"/>
    </source>
</evidence>
<feature type="transmembrane region" description="Helical" evidence="5">
    <location>
        <begin position="90"/>
        <end position="109"/>
    </location>
</feature>
<evidence type="ECO:0000256" key="3">
    <source>
        <dbReference type="ARBA" id="ARBA00022989"/>
    </source>
</evidence>
<dbReference type="EMBL" id="CP108222">
    <property type="protein sequence ID" value="WTT18350.1"/>
    <property type="molecule type" value="Genomic_DNA"/>
</dbReference>
<feature type="transmembrane region" description="Helical" evidence="5">
    <location>
        <begin position="121"/>
        <end position="142"/>
    </location>
</feature>
<dbReference type="AlphaFoldDB" id="A0AAU2A204"/>
<keyword evidence="2 5" id="KW-0812">Transmembrane</keyword>
<evidence type="ECO:0000259" key="6">
    <source>
        <dbReference type="Pfam" id="PF04138"/>
    </source>
</evidence>
<dbReference type="InterPro" id="IPR007267">
    <property type="entry name" value="GtrA_DPMS_TM"/>
</dbReference>